<dbReference type="AlphaFoldDB" id="A5FBY6"/>
<dbReference type="HOGENOM" id="CLU_2553272_0_0_10"/>
<evidence type="ECO:0000313" key="2">
    <source>
        <dbReference type="Proteomes" id="UP000006694"/>
    </source>
</evidence>
<evidence type="ECO:0000313" key="1">
    <source>
        <dbReference type="EMBL" id="ABQ07279.1"/>
    </source>
</evidence>
<dbReference type="Proteomes" id="UP000006694">
    <property type="component" value="Chromosome"/>
</dbReference>
<protein>
    <submittedName>
        <fullName evidence="1">Uncharacterized protein</fullName>
    </submittedName>
</protein>
<dbReference type="KEGG" id="fjo:Fjoh_4271"/>
<accession>A5FBY6</accession>
<sequence>MYNNFLQVTHDQMNMSNFKIKNRLSKNIFNRKNHKSAAKKVKRCSLISTQQIYAQFLKNHYGFPHSAKIFSKNFEPPKTQAI</sequence>
<gene>
    <name evidence="1" type="ordered locus">Fjoh_4271</name>
</gene>
<name>A5FBY6_FLAJ1</name>
<organism evidence="1 2">
    <name type="scientific">Flavobacterium johnsoniae (strain ATCC 17061 / DSM 2064 / JCM 8514 / BCRC 14874 / CCUG 350202 / NBRC 14942 / NCIMB 11054 / UW101)</name>
    <name type="common">Cytophaga johnsonae</name>
    <dbReference type="NCBI Taxonomy" id="376686"/>
    <lineage>
        <taxon>Bacteria</taxon>
        <taxon>Pseudomonadati</taxon>
        <taxon>Bacteroidota</taxon>
        <taxon>Flavobacteriia</taxon>
        <taxon>Flavobacteriales</taxon>
        <taxon>Flavobacteriaceae</taxon>
        <taxon>Flavobacterium</taxon>
    </lineage>
</organism>
<keyword evidence="2" id="KW-1185">Reference proteome</keyword>
<reference evidence="1 2" key="1">
    <citation type="journal article" date="2009" name="Appl. Environ. Microbiol.">
        <title>Novel features of the polysaccharide-digesting gliding bacterium Flavobacterium johnsoniae as revealed by genome sequence analysis.</title>
        <authorList>
            <person name="McBride M.J."/>
            <person name="Xie G."/>
            <person name="Martens E.C."/>
            <person name="Lapidus A."/>
            <person name="Henrissat B."/>
            <person name="Rhodes R.G."/>
            <person name="Goltsman E."/>
            <person name="Wang W."/>
            <person name="Xu J."/>
            <person name="Hunnicutt D.W."/>
            <person name="Staroscik A.M."/>
            <person name="Hoover T.R."/>
            <person name="Cheng Y.Q."/>
            <person name="Stein J.L."/>
        </authorList>
    </citation>
    <scope>NUCLEOTIDE SEQUENCE [LARGE SCALE GENOMIC DNA]</scope>
    <source>
        <strain evidence="2">ATCC 17061 / DSM 2064 / JCM 8514 / BCRC 14874 / CCUG 350202 / NBRC 14942 / NCIMB 11054 / UW101</strain>
    </source>
</reference>
<dbReference type="EMBL" id="CP000685">
    <property type="protein sequence ID" value="ABQ07279.1"/>
    <property type="molecule type" value="Genomic_DNA"/>
</dbReference>
<proteinExistence type="predicted"/>
<dbReference type="STRING" id="376686.Fjoh_4271"/>